<reference evidence="2" key="1">
    <citation type="journal article" date="2014" name="Science">
        <title>Ancient hybridizations among the ancestral genomes of bread wheat.</title>
        <authorList>
            <consortium name="International Wheat Genome Sequencing Consortium,"/>
            <person name="Marcussen T."/>
            <person name="Sandve S.R."/>
            <person name="Heier L."/>
            <person name="Spannagl M."/>
            <person name="Pfeifer M."/>
            <person name="Jakobsen K.S."/>
            <person name="Wulff B.B."/>
            <person name="Steuernagel B."/>
            <person name="Mayer K.F."/>
            <person name="Olsen O.A."/>
        </authorList>
    </citation>
    <scope>NUCLEOTIDE SEQUENCE [LARGE SCALE GENOMIC DNA]</scope>
    <source>
        <strain evidence="2">cv. AL8/78</strain>
    </source>
</reference>
<dbReference type="PANTHER" id="PTHR36617:SF16">
    <property type="entry name" value="OS04G0516500 PROTEIN"/>
    <property type="match status" value="1"/>
</dbReference>
<dbReference type="STRING" id="200361.A0A453HU93"/>
<reference evidence="1" key="5">
    <citation type="journal article" date="2021" name="G3 (Bethesda)">
        <title>Aegilops tauschii genome assembly Aet v5.0 features greater sequence contiguity and improved annotation.</title>
        <authorList>
            <person name="Wang L."/>
            <person name="Zhu T."/>
            <person name="Rodriguez J.C."/>
            <person name="Deal K.R."/>
            <person name="Dubcovsky J."/>
            <person name="McGuire P.E."/>
            <person name="Lux T."/>
            <person name="Spannagl M."/>
            <person name="Mayer K.F.X."/>
            <person name="Baldrich P."/>
            <person name="Meyers B.C."/>
            <person name="Huo N."/>
            <person name="Gu Y.Q."/>
            <person name="Zhou H."/>
            <person name="Devos K.M."/>
            <person name="Bennetzen J.L."/>
            <person name="Unver T."/>
            <person name="Budak H."/>
            <person name="Gulick P.J."/>
            <person name="Galiba G."/>
            <person name="Kalapos B."/>
            <person name="Nelson D.R."/>
            <person name="Li P."/>
            <person name="You F.M."/>
            <person name="Luo M.C."/>
            <person name="Dvorak J."/>
        </authorList>
    </citation>
    <scope>NUCLEOTIDE SEQUENCE [LARGE SCALE GENOMIC DNA]</scope>
    <source>
        <strain evidence="1">cv. AL8/78</strain>
    </source>
</reference>
<evidence type="ECO:0000313" key="1">
    <source>
        <dbReference type="EnsemblPlants" id="AET4Gv20302900.1"/>
    </source>
</evidence>
<reference evidence="2" key="2">
    <citation type="journal article" date="2017" name="Nat. Plants">
        <title>The Aegilops tauschii genome reveals multiple impacts of transposons.</title>
        <authorList>
            <person name="Zhao G."/>
            <person name="Zou C."/>
            <person name="Li K."/>
            <person name="Wang K."/>
            <person name="Li T."/>
            <person name="Gao L."/>
            <person name="Zhang X."/>
            <person name="Wang H."/>
            <person name="Yang Z."/>
            <person name="Liu X."/>
            <person name="Jiang W."/>
            <person name="Mao L."/>
            <person name="Kong X."/>
            <person name="Jiao Y."/>
            <person name="Jia J."/>
        </authorList>
    </citation>
    <scope>NUCLEOTIDE SEQUENCE [LARGE SCALE GENOMIC DNA]</scope>
    <source>
        <strain evidence="2">cv. AL8/78</strain>
    </source>
</reference>
<dbReference type="AlphaFoldDB" id="A0A453HU93"/>
<reference evidence="1" key="4">
    <citation type="submission" date="2019-03" db="UniProtKB">
        <authorList>
            <consortium name="EnsemblPlants"/>
        </authorList>
    </citation>
    <scope>IDENTIFICATION</scope>
</reference>
<dbReference type="PANTHER" id="PTHR36617">
    <property type="entry name" value="PROTEIN, PUTATIVE-RELATED"/>
    <property type="match status" value="1"/>
</dbReference>
<sequence length="195" mass="22294">MKIAFKILQKPDLPWVNWVFQHHSLDFTFKPHNPSYVWKIVNHQIPPPLQKIPFVLTNNGTSTFFWLDTWLLSTPLAKTYPHISTHSTSPSVLVSHVMHDGDGLLANLRNRLTLVAYVELMSVLSLLQDVTTSDTPDDRFLTHGSSFTSRCAYSLVSSNHRFDLNTGYIWGSKAPIKVKIFGWLLCRDRLSTMVN</sequence>
<dbReference type="EnsemblPlants" id="AET4Gv20302900.1">
    <property type="protein sequence ID" value="AET4Gv20302900.1"/>
    <property type="gene ID" value="AET4Gv20302900"/>
</dbReference>
<dbReference type="Proteomes" id="UP000015105">
    <property type="component" value="Chromosome 4D"/>
</dbReference>
<accession>A0A453HU93</accession>
<keyword evidence="2" id="KW-1185">Reference proteome</keyword>
<reference evidence="1" key="3">
    <citation type="journal article" date="2017" name="Nature">
        <title>Genome sequence of the progenitor of the wheat D genome Aegilops tauschii.</title>
        <authorList>
            <person name="Luo M.C."/>
            <person name="Gu Y.Q."/>
            <person name="Puiu D."/>
            <person name="Wang H."/>
            <person name="Twardziok S.O."/>
            <person name="Deal K.R."/>
            <person name="Huo N."/>
            <person name="Zhu T."/>
            <person name="Wang L."/>
            <person name="Wang Y."/>
            <person name="McGuire P.E."/>
            <person name="Liu S."/>
            <person name="Long H."/>
            <person name="Ramasamy R.K."/>
            <person name="Rodriguez J.C."/>
            <person name="Van S.L."/>
            <person name="Yuan L."/>
            <person name="Wang Z."/>
            <person name="Xia Z."/>
            <person name="Xiao L."/>
            <person name="Anderson O.D."/>
            <person name="Ouyang S."/>
            <person name="Liang Y."/>
            <person name="Zimin A.V."/>
            <person name="Pertea G."/>
            <person name="Qi P."/>
            <person name="Bennetzen J.L."/>
            <person name="Dai X."/>
            <person name="Dawson M.W."/>
            <person name="Muller H.G."/>
            <person name="Kugler K."/>
            <person name="Rivarola-Duarte L."/>
            <person name="Spannagl M."/>
            <person name="Mayer K.F.X."/>
            <person name="Lu F.H."/>
            <person name="Bevan M.W."/>
            <person name="Leroy P."/>
            <person name="Li P."/>
            <person name="You F.M."/>
            <person name="Sun Q."/>
            <person name="Liu Z."/>
            <person name="Lyons E."/>
            <person name="Wicker T."/>
            <person name="Salzberg S.L."/>
            <person name="Devos K.M."/>
            <person name="Dvorak J."/>
        </authorList>
    </citation>
    <scope>NUCLEOTIDE SEQUENCE [LARGE SCALE GENOMIC DNA]</scope>
    <source>
        <strain evidence="1">cv. AL8/78</strain>
    </source>
</reference>
<name>A0A453HU93_AEGTS</name>
<dbReference type="Gramene" id="AET4Gv20302900.1">
    <property type="protein sequence ID" value="AET4Gv20302900.1"/>
    <property type="gene ID" value="AET4Gv20302900"/>
</dbReference>
<protein>
    <submittedName>
        <fullName evidence="1">Uncharacterized protein</fullName>
    </submittedName>
</protein>
<proteinExistence type="predicted"/>
<organism evidence="1 2">
    <name type="scientific">Aegilops tauschii subsp. strangulata</name>
    <name type="common">Goatgrass</name>
    <dbReference type="NCBI Taxonomy" id="200361"/>
    <lineage>
        <taxon>Eukaryota</taxon>
        <taxon>Viridiplantae</taxon>
        <taxon>Streptophyta</taxon>
        <taxon>Embryophyta</taxon>
        <taxon>Tracheophyta</taxon>
        <taxon>Spermatophyta</taxon>
        <taxon>Magnoliopsida</taxon>
        <taxon>Liliopsida</taxon>
        <taxon>Poales</taxon>
        <taxon>Poaceae</taxon>
        <taxon>BOP clade</taxon>
        <taxon>Pooideae</taxon>
        <taxon>Triticodae</taxon>
        <taxon>Triticeae</taxon>
        <taxon>Triticinae</taxon>
        <taxon>Aegilops</taxon>
    </lineage>
</organism>
<evidence type="ECO:0000313" key="2">
    <source>
        <dbReference type="Proteomes" id="UP000015105"/>
    </source>
</evidence>